<accession>A0A317ENY0</accession>
<dbReference type="Proteomes" id="UP000245379">
    <property type="component" value="Unassembled WGS sequence"/>
</dbReference>
<feature type="signal peptide" evidence="2">
    <location>
        <begin position="1"/>
        <end position="19"/>
    </location>
</feature>
<dbReference type="AlphaFoldDB" id="A0A317ENY0"/>
<protein>
    <submittedName>
        <fullName evidence="3">Uncharacterized protein</fullName>
    </submittedName>
</protein>
<keyword evidence="4" id="KW-1185">Reference proteome</keyword>
<name>A0A317ENY0_9SPHI</name>
<gene>
    <name evidence="3" type="ORF">DHW03_01575</name>
</gene>
<feature type="compositionally biased region" description="Polar residues" evidence="1">
    <location>
        <begin position="17"/>
        <end position="37"/>
    </location>
</feature>
<dbReference type="EMBL" id="QGNZ01000001">
    <property type="protein sequence ID" value="PWS28570.1"/>
    <property type="molecule type" value="Genomic_DNA"/>
</dbReference>
<sequence length="66" mass="6626">MFLPLFIAILLGLVSPSQSTNTNCHDTTVSTADASNSGDPGDGGDTGDDGIDHGGDTGQNPPPKID</sequence>
<feature type="region of interest" description="Disordered" evidence="1">
    <location>
        <begin position="17"/>
        <end position="66"/>
    </location>
</feature>
<feature type="chain" id="PRO_5016423798" evidence="2">
    <location>
        <begin position="20"/>
        <end position="66"/>
    </location>
</feature>
<dbReference type="OrthoDB" id="773392at2"/>
<evidence type="ECO:0000256" key="2">
    <source>
        <dbReference type="SAM" id="SignalP"/>
    </source>
</evidence>
<organism evidence="3 4">
    <name type="scientific">Pedobacter yonginense</name>
    <dbReference type="NCBI Taxonomy" id="651869"/>
    <lineage>
        <taxon>Bacteria</taxon>
        <taxon>Pseudomonadati</taxon>
        <taxon>Bacteroidota</taxon>
        <taxon>Sphingobacteriia</taxon>
        <taxon>Sphingobacteriales</taxon>
        <taxon>Sphingobacteriaceae</taxon>
        <taxon>Pedobacter</taxon>
    </lineage>
</organism>
<evidence type="ECO:0000256" key="1">
    <source>
        <dbReference type="SAM" id="MobiDB-lite"/>
    </source>
</evidence>
<evidence type="ECO:0000313" key="4">
    <source>
        <dbReference type="Proteomes" id="UP000245379"/>
    </source>
</evidence>
<reference evidence="3 4" key="1">
    <citation type="submission" date="2018-05" db="EMBL/GenBank/DDBJ databases">
        <title>Pedobacter paludis sp. nov., isolated from wetland soil.</title>
        <authorList>
            <person name="Zhang Y."/>
            <person name="Wang G."/>
        </authorList>
    </citation>
    <scope>NUCLEOTIDE SEQUENCE [LARGE SCALE GENOMIC DNA]</scope>
    <source>
        <strain evidence="3 4">KCTC22721</strain>
    </source>
</reference>
<comment type="caution">
    <text evidence="3">The sequence shown here is derived from an EMBL/GenBank/DDBJ whole genome shotgun (WGS) entry which is preliminary data.</text>
</comment>
<proteinExistence type="predicted"/>
<evidence type="ECO:0000313" key="3">
    <source>
        <dbReference type="EMBL" id="PWS28570.1"/>
    </source>
</evidence>
<keyword evidence="2" id="KW-0732">Signal</keyword>